<dbReference type="RefSeq" id="WP_310057813.1">
    <property type="nucleotide sequence ID" value="NZ_JAVDVY010000001.1"/>
</dbReference>
<gene>
    <name evidence="1" type="ORF">J2X06_000491</name>
</gene>
<dbReference type="Proteomes" id="UP001251524">
    <property type="component" value="Unassembled WGS sequence"/>
</dbReference>
<accession>A0ABU1W755</accession>
<keyword evidence="2" id="KW-1185">Reference proteome</keyword>
<reference evidence="1 2" key="1">
    <citation type="submission" date="2023-07" db="EMBL/GenBank/DDBJ databases">
        <title>Sorghum-associated microbial communities from plants grown in Nebraska, USA.</title>
        <authorList>
            <person name="Schachtman D."/>
        </authorList>
    </citation>
    <scope>NUCLEOTIDE SEQUENCE [LARGE SCALE GENOMIC DNA]</scope>
    <source>
        <strain evidence="1 2">BE198</strain>
    </source>
</reference>
<evidence type="ECO:0000313" key="2">
    <source>
        <dbReference type="Proteomes" id="UP001251524"/>
    </source>
</evidence>
<name>A0ABU1W755_9GAMM</name>
<sequence length="266" mass="28910">MHRPALLAACLMLSACVYVPTRQKAAQGEPVTPDQASFLYDAGMTMAQARERLGPPTLNLRDIDVAVWSWRTSGDVWFYALPTTGAGESYRDYSLMVAYSDDGRVLTHLLEKRGAWDTASEQARDWYRRIRHTLPEAAAFAGATAAGKAYGTIHVYMPDRTCSHGTVDILLDGERVAELGHEVAIVTRATPAQHELTARVGELAFGRPLLLTVDATHPVYVRVCSSGLLFQPWKVSQAKSSGTLGGAEVVRVVDAKTAASEMPLPP</sequence>
<evidence type="ECO:0000313" key="1">
    <source>
        <dbReference type="EMBL" id="MDR7133307.1"/>
    </source>
</evidence>
<dbReference type="EMBL" id="JAVDVY010000001">
    <property type="protein sequence ID" value="MDR7133307.1"/>
    <property type="molecule type" value="Genomic_DNA"/>
</dbReference>
<protein>
    <recommendedName>
        <fullName evidence="3">Lipoprotein</fullName>
    </recommendedName>
</protein>
<evidence type="ECO:0008006" key="3">
    <source>
        <dbReference type="Google" id="ProtNLM"/>
    </source>
</evidence>
<organism evidence="1 2">
    <name type="scientific">Lysobacter niastensis</name>
    <dbReference type="NCBI Taxonomy" id="380629"/>
    <lineage>
        <taxon>Bacteria</taxon>
        <taxon>Pseudomonadati</taxon>
        <taxon>Pseudomonadota</taxon>
        <taxon>Gammaproteobacteria</taxon>
        <taxon>Lysobacterales</taxon>
        <taxon>Lysobacteraceae</taxon>
        <taxon>Lysobacter</taxon>
    </lineage>
</organism>
<comment type="caution">
    <text evidence="1">The sequence shown here is derived from an EMBL/GenBank/DDBJ whole genome shotgun (WGS) entry which is preliminary data.</text>
</comment>
<proteinExistence type="predicted"/>
<dbReference type="PROSITE" id="PS51257">
    <property type="entry name" value="PROKAR_LIPOPROTEIN"/>
    <property type="match status" value="1"/>
</dbReference>